<evidence type="ECO:0000313" key="3">
    <source>
        <dbReference type="EMBL" id="GGG78515.1"/>
    </source>
</evidence>
<keyword evidence="4" id="KW-1185">Reference proteome</keyword>
<proteinExistence type="inferred from homology"/>
<dbReference type="InterPro" id="IPR023393">
    <property type="entry name" value="START-like_dom_sf"/>
</dbReference>
<protein>
    <recommendedName>
        <fullName evidence="2">Activator of Hsp90 ATPase homologue 1/2-like C-terminal domain-containing protein</fullName>
    </recommendedName>
</protein>
<comment type="caution">
    <text evidence="3">The sequence shown here is derived from an EMBL/GenBank/DDBJ whole genome shotgun (WGS) entry which is preliminary data.</text>
</comment>
<comment type="similarity">
    <text evidence="1">Belongs to the AHA1 family.</text>
</comment>
<dbReference type="InterPro" id="IPR013538">
    <property type="entry name" value="ASHA1/2-like_C"/>
</dbReference>
<sequence>MENGTGNRRTDSASRVIMATPQTIYQAFVNPEALIAWLPPKGMSGHIDMFEPQEGGTYKVTLTYEMEHADLGKTSENTDVAEGKFLELVPYKRIVQSVNFNSTDPAFSGEMIQKWLLETIPEGTKVTIVCENVPEGIRKEDHDTGLRSTLENLAAFTEGLNGKR</sequence>
<dbReference type="AlphaFoldDB" id="A0A917HGK7"/>
<accession>A0A917HGK7</accession>
<name>A0A917HGK7_9BACI</name>
<organism evidence="3 4">
    <name type="scientific">Virgibacillus oceani</name>
    <dbReference type="NCBI Taxonomy" id="1479511"/>
    <lineage>
        <taxon>Bacteria</taxon>
        <taxon>Bacillati</taxon>
        <taxon>Bacillota</taxon>
        <taxon>Bacilli</taxon>
        <taxon>Bacillales</taxon>
        <taxon>Bacillaceae</taxon>
        <taxon>Virgibacillus</taxon>
    </lineage>
</organism>
<evidence type="ECO:0000259" key="2">
    <source>
        <dbReference type="Pfam" id="PF08327"/>
    </source>
</evidence>
<dbReference type="Pfam" id="PF08327">
    <property type="entry name" value="AHSA1"/>
    <property type="match status" value="1"/>
</dbReference>
<gene>
    <name evidence="3" type="ORF">GCM10011398_24730</name>
</gene>
<dbReference type="Proteomes" id="UP000622860">
    <property type="component" value="Unassembled WGS sequence"/>
</dbReference>
<reference evidence="3" key="2">
    <citation type="submission" date="2020-09" db="EMBL/GenBank/DDBJ databases">
        <authorList>
            <person name="Sun Q."/>
            <person name="Zhou Y."/>
        </authorList>
    </citation>
    <scope>NUCLEOTIDE SEQUENCE</scope>
    <source>
        <strain evidence="3">CGMCC 1.12754</strain>
    </source>
</reference>
<dbReference type="EMBL" id="BMFR01000010">
    <property type="protein sequence ID" value="GGG78515.1"/>
    <property type="molecule type" value="Genomic_DNA"/>
</dbReference>
<dbReference type="RefSeq" id="WP_188455694.1">
    <property type="nucleotide sequence ID" value="NZ_BMFR01000010.1"/>
</dbReference>
<dbReference type="SUPFAM" id="SSF55961">
    <property type="entry name" value="Bet v1-like"/>
    <property type="match status" value="1"/>
</dbReference>
<evidence type="ECO:0000313" key="4">
    <source>
        <dbReference type="Proteomes" id="UP000622860"/>
    </source>
</evidence>
<evidence type="ECO:0000256" key="1">
    <source>
        <dbReference type="ARBA" id="ARBA00006817"/>
    </source>
</evidence>
<dbReference type="Gene3D" id="3.30.530.20">
    <property type="match status" value="1"/>
</dbReference>
<reference evidence="3" key="1">
    <citation type="journal article" date="2014" name="Int. J. Syst. Evol. Microbiol.">
        <title>Complete genome sequence of Corynebacterium casei LMG S-19264T (=DSM 44701T), isolated from a smear-ripened cheese.</title>
        <authorList>
            <consortium name="US DOE Joint Genome Institute (JGI-PGF)"/>
            <person name="Walter F."/>
            <person name="Albersmeier A."/>
            <person name="Kalinowski J."/>
            <person name="Ruckert C."/>
        </authorList>
    </citation>
    <scope>NUCLEOTIDE SEQUENCE</scope>
    <source>
        <strain evidence="3">CGMCC 1.12754</strain>
    </source>
</reference>
<feature type="domain" description="Activator of Hsp90 ATPase homologue 1/2-like C-terminal" evidence="2">
    <location>
        <begin position="19"/>
        <end position="156"/>
    </location>
</feature>